<evidence type="ECO:0000313" key="3">
    <source>
        <dbReference type="EMBL" id="PIN99383.1"/>
    </source>
</evidence>
<reference evidence="4" key="1">
    <citation type="journal article" date="2017" name="Nat. Commun.">
        <title>The North American bullfrog draft genome provides insight into hormonal regulation of long noncoding RNA.</title>
        <authorList>
            <person name="Hammond S.A."/>
            <person name="Warren R.L."/>
            <person name="Vandervalk B.P."/>
            <person name="Kucuk E."/>
            <person name="Khan H."/>
            <person name="Gibb E.A."/>
            <person name="Pandoh P."/>
            <person name="Kirk H."/>
            <person name="Zhao Y."/>
            <person name="Jones M."/>
            <person name="Mungall A.J."/>
            <person name="Coope R."/>
            <person name="Pleasance S."/>
            <person name="Moore R.A."/>
            <person name="Holt R.A."/>
            <person name="Round J.M."/>
            <person name="Ohora S."/>
            <person name="Walle B.V."/>
            <person name="Veldhoen N."/>
            <person name="Helbing C.C."/>
            <person name="Birol I."/>
        </authorList>
    </citation>
    <scope>NUCLEOTIDE SEQUENCE [LARGE SCALE GENOMIC DNA]</scope>
</reference>
<evidence type="ECO:0000313" key="4">
    <source>
        <dbReference type="Proteomes" id="UP000228934"/>
    </source>
</evidence>
<gene>
    <name evidence="3" type="ORF">AB205_0187840</name>
</gene>
<dbReference type="SUPFAM" id="SSF81872">
    <property type="entry name" value="BRCA2 helical domain"/>
    <property type="match status" value="1"/>
</dbReference>
<evidence type="ECO:0008006" key="5">
    <source>
        <dbReference type="Google" id="ProtNLM"/>
    </source>
</evidence>
<dbReference type="InterPro" id="IPR015252">
    <property type="entry name" value="BRCA2_hlx"/>
</dbReference>
<dbReference type="Pfam" id="PF09169">
    <property type="entry name" value="BRCA-2_helical"/>
    <property type="match status" value="1"/>
</dbReference>
<dbReference type="GO" id="GO:0005634">
    <property type="term" value="C:nucleus"/>
    <property type="evidence" value="ECO:0007669"/>
    <property type="project" value="TreeGrafter"/>
</dbReference>
<dbReference type="Proteomes" id="UP000228934">
    <property type="component" value="Unassembled WGS sequence"/>
</dbReference>
<evidence type="ECO:0000259" key="2">
    <source>
        <dbReference type="Pfam" id="PF09169"/>
    </source>
</evidence>
<dbReference type="FunFam" id="2.40.50.140:FF:000205">
    <property type="entry name" value="Breast cancer susceptibility protein 2"/>
    <property type="match status" value="1"/>
</dbReference>
<keyword evidence="4" id="KW-1185">Reference proteome</keyword>
<dbReference type="Pfam" id="PF09103">
    <property type="entry name" value="BRCA-2_OB1"/>
    <property type="match status" value="1"/>
</dbReference>
<dbReference type="InterPro" id="IPR015187">
    <property type="entry name" value="BRCA2_OB_1"/>
</dbReference>
<dbReference type="Gene3D" id="2.40.50.140">
    <property type="entry name" value="Nucleic acid-binding proteins"/>
    <property type="match status" value="2"/>
</dbReference>
<dbReference type="CDD" id="cd04493">
    <property type="entry name" value="BRCA2DBD_OB1"/>
    <property type="match status" value="1"/>
</dbReference>
<dbReference type="PANTHER" id="PTHR11289">
    <property type="entry name" value="BREAST CANCER TYPE 2 SUSCEPTIBILITY PROTEIN BRCA2"/>
    <property type="match status" value="1"/>
</dbReference>
<dbReference type="InterPro" id="IPR012340">
    <property type="entry name" value="NA-bd_OB-fold"/>
</dbReference>
<dbReference type="OrthoDB" id="21095at2759"/>
<dbReference type="InterPro" id="IPR015525">
    <property type="entry name" value="BRCA2"/>
</dbReference>
<accession>A0A2G9P7Q4</accession>
<evidence type="ECO:0000259" key="1">
    <source>
        <dbReference type="Pfam" id="PF09103"/>
    </source>
</evidence>
<feature type="domain" description="BRCA2 OB1" evidence="1">
    <location>
        <begin position="74"/>
        <end position="193"/>
    </location>
</feature>
<dbReference type="SUPFAM" id="SSF50249">
    <property type="entry name" value="Nucleic acid-binding proteins"/>
    <property type="match status" value="2"/>
</dbReference>
<dbReference type="AlphaFoldDB" id="A0A2G9P7Q4"/>
<dbReference type="GO" id="GO:0006355">
    <property type="term" value="P:regulation of DNA-templated transcription"/>
    <property type="evidence" value="ECO:0007669"/>
    <property type="project" value="TreeGrafter"/>
</dbReference>
<proteinExistence type="predicted"/>
<dbReference type="EMBL" id="KV922476">
    <property type="protein sequence ID" value="PIN99383.1"/>
    <property type="molecule type" value="Genomic_DNA"/>
</dbReference>
<sequence length="232" mass="26144">MASSNRALCDTTGVDPKLISSEWVYNHYRWIVWKLAAMEVMFPEQFAGRCLTPERVLLQLKYRYEVEIDKSRRSALKRIMERDDTAAKTLVLCVSKVISWGGNDESESKDPKQGSAVIEVTDGWYGIKALLDTSLTALLYRRRLFVGQKIIIHGAELVGSEEACTPLEAPESLMLKFAANSTRPARWYTKLGYFCDPRPFCVPLSSLFAEGGIVGCVDIVIQRIYPIQLIAN</sequence>
<dbReference type="GO" id="GO:0000724">
    <property type="term" value="P:double-strand break repair via homologous recombination"/>
    <property type="evidence" value="ECO:0007669"/>
    <property type="project" value="InterPro"/>
</dbReference>
<dbReference type="PANTHER" id="PTHR11289:SF0">
    <property type="entry name" value="BREAST CANCER TYPE 2 SUSCEPTIBILITY PROTEIN"/>
    <property type="match status" value="1"/>
</dbReference>
<dbReference type="InterPro" id="IPR036315">
    <property type="entry name" value="BRCA2_hlx_sf"/>
</dbReference>
<feature type="domain" description="Breast cancer type 2 susceptibility protein helical" evidence="2">
    <location>
        <begin position="6"/>
        <end position="71"/>
    </location>
</feature>
<organism evidence="3 4">
    <name type="scientific">Aquarana catesbeiana</name>
    <name type="common">American bullfrog</name>
    <name type="synonym">Rana catesbeiana</name>
    <dbReference type="NCBI Taxonomy" id="8400"/>
    <lineage>
        <taxon>Eukaryota</taxon>
        <taxon>Metazoa</taxon>
        <taxon>Chordata</taxon>
        <taxon>Craniata</taxon>
        <taxon>Vertebrata</taxon>
        <taxon>Euteleostomi</taxon>
        <taxon>Amphibia</taxon>
        <taxon>Batrachia</taxon>
        <taxon>Anura</taxon>
        <taxon>Neobatrachia</taxon>
        <taxon>Ranoidea</taxon>
        <taxon>Ranidae</taxon>
        <taxon>Aquarana</taxon>
    </lineage>
</organism>
<name>A0A2G9P7Q4_AQUCT</name>
<protein>
    <recommendedName>
        <fullName evidence="5">BRCA2 OB1 domain-containing protein</fullName>
    </recommendedName>
</protein>